<gene>
    <name evidence="4" type="ORF">FK220_016780</name>
</gene>
<accession>A0A967E875</accession>
<dbReference type="GO" id="GO:0016722">
    <property type="term" value="F:oxidoreductase activity, acting on metal ions"/>
    <property type="evidence" value="ECO:0007669"/>
    <property type="project" value="InterPro"/>
</dbReference>
<reference evidence="4" key="2">
    <citation type="submission" date="2020-03" db="EMBL/GenBank/DDBJ databases">
        <title>Flavobacteriaceae bacterium strain TP-CH-4, a member of the family Flavobacteriaceae isolated from a deep-sea seamount.</title>
        <authorList>
            <person name="Zhang D.-C."/>
        </authorList>
    </citation>
    <scope>NUCLEOTIDE SEQUENCE</scope>
    <source>
        <strain evidence="4">TP-CH-4</strain>
    </source>
</reference>
<feature type="domain" description="Ferritin/DPS" evidence="3">
    <location>
        <begin position="17"/>
        <end position="156"/>
    </location>
</feature>
<sequence length="169" mass="19807">MNYLNINEKKIEPIVSELNLLLADYHVYYQKLRAFHWNILGQNFFDLHNKFEELYNDAKTKIDELAERILTLRYHPISTFGEYLQVSSIKETSPLISDVQMVDEILKDHGEILKQMSRVMKVAEEAGDEGTLDMIGAYMGELEKISWMLDAFRQDTRDQLKVSDREKVS</sequence>
<organism evidence="4 5">
    <name type="scientific">Pelagihabitans pacificus</name>
    <dbReference type="NCBI Taxonomy" id="2696054"/>
    <lineage>
        <taxon>Bacteria</taxon>
        <taxon>Pseudomonadati</taxon>
        <taxon>Bacteroidota</taxon>
        <taxon>Flavobacteriia</taxon>
        <taxon>Flavobacteriales</taxon>
        <taxon>Flavobacteriaceae</taxon>
        <taxon>Pelagihabitans</taxon>
    </lineage>
</organism>
<evidence type="ECO:0000256" key="2">
    <source>
        <dbReference type="RuleBase" id="RU003875"/>
    </source>
</evidence>
<dbReference type="PANTHER" id="PTHR42932:SF1">
    <property type="entry name" value="GENERAL STRESS PROTEIN 20U"/>
    <property type="match status" value="1"/>
</dbReference>
<dbReference type="Gene3D" id="1.20.1260.10">
    <property type="match status" value="1"/>
</dbReference>
<dbReference type="InterPro" id="IPR002177">
    <property type="entry name" value="DPS_DNA-bd"/>
</dbReference>
<dbReference type="Pfam" id="PF00210">
    <property type="entry name" value="Ferritin"/>
    <property type="match status" value="1"/>
</dbReference>
<comment type="caution">
    <text evidence="4">The sequence shown here is derived from an EMBL/GenBank/DDBJ whole genome shotgun (WGS) entry which is preliminary data.</text>
</comment>
<evidence type="ECO:0000313" key="4">
    <source>
        <dbReference type="EMBL" id="NHF61009.1"/>
    </source>
</evidence>
<dbReference type="Proteomes" id="UP000707206">
    <property type="component" value="Unassembled WGS sequence"/>
</dbReference>
<dbReference type="InterPro" id="IPR012347">
    <property type="entry name" value="Ferritin-like"/>
</dbReference>
<dbReference type="PRINTS" id="PR01346">
    <property type="entry name" value="HELNAPAPROT"/>
</dbReference>
<proteinExistence type="inferred from homology"/>
<dbReference type="SUPFAM" id="SSF47240">
    <property type="entry name" value="Ferritin-like"/>
    <property type="match status" value="1"/>
</dbReference>
<dbReference type="GO" id="GO:0008199">
    <property type="term" value="F:ferric iron binding"/>
    <property type="evidence" value="ECO:0007669"/>
    <property type="project" value="InterPro"/>
</dbReference>
<evidence type="ECO:0000256" key="1">
    <source>
        <dbReference type="ARBA" id="ARBA00009497"/>
    </source>
</evidence>
<dbReference type="PROSITE" id="PS00818">
    <property type="entry name" value="DPS_1"/>
    <property type="match status" value="1"/>
</dbReference>
<comment type="similarity">
    <text evidence="1 2">Belongs to the Dps family.</text>
</comment>
<protein>
    <submittedName>
        <fullName evidence="4">DNA starvation/stationary phase protection protein</fullName>
    </submittedName>
</protein>
<name>A0A967E875_9FLAO</name>
<evidence type="ECO:0000259" key="3">
    <source>
        <dbReference type="Pfam" id="PF00210"/>
    </source>
</evidence>
<dbReference type="AlphaFoldDB" id="A0A967E875"/>
<dbReference type="InterPro" id="IPR008331">
    <property type="entry name" value="Ferritin_DPS_dom"/>
</dbReference>
<dbReference type="InterPro" id="IPR023188">
    <property type="entry name" value="DPS_DNA-bd_CS"/>
</dbReference>
<dbReference type="PANTHER" id="PTHR42932">
    <property type="entry name" value="GENERAL STRESS PROTEIN 20U"/>
    <property type="match status" value="1"/>
</dbReference>
<dbReference type="EMBL" id="VIKU02000005">
    <property type="protein sequence ID" value="NHF61009.1"/>
    <property type="molecule type" value="Genomic_DNA"/>
</dbReference>
<reference evidence="4" key="1">
    <citation type="submission" date="2019-07" db="EMBL/GenBank/DDBJ databases">
        <authorList>
            <person name="De-Chao Zhang Q."/>
        </authorList>
    </citation>
    <scope>NUCLEOTIDE SEQUENCE</scope>
    <source>
        <strain evidence="4">TP-CH-4</strain>
    </source>
</reference>
<dbReference type="InterPro" id="IPR009078">
    <property type="entry name" value="Ferritin-like_SF"/>
</dbReference>
<keyword evidence="5" id="KW-1185">Reference proteome</keyword>
<dbReference type="PIRSF" id="PIRSF005900">
    <property type="entry name" value="Dps"/>
    <property type="match status" value="1"/>
</dbReference>
<dbReference type="RefSeq" id="WP_152575497.1">
    <property type="nucleotide sequence ID" value="NZ_VIKU02000005.1"/>
</dbReference>
<evidence type="ECO:0000313" key="5">
    <source>
        <dbReference type="Proteomes" id="UP000707206"/>
    </source>
</evidence>
<dbReference type="CDD" id="cd01043">
    <property type="entry name" value="DPS"/>
    <property type="match status" value="1"/>
</dbReference>